<dbReference type="KEGG" id="sgm:GCM10017557_00280"/>
<dbReference type="CDD" id="cd02883">
    <property type="entry name" value="NUDIX_Hydrolase"/>
    <property type="match status" value="1"/>
</dbReference>
<feature type="domain" description="Nudix hydrolase" evidence="3">
    <location>
        <begin position="33"/>
        <end position="165"/>
    </location>
</feature>
<evidence type="ECO:0000256" key="1">
    <source>
        <dbReference type="ARBA" id="ARBA00001946"/>
    </source>
</evidence>
<dbReference type="InterPro" id="IPR020476">
    <property type="entry name" value="Nudix_hydrolase"/>
</dbReference>
<evidence type="ECO:0000313" key="5">
    <source>
        <dbReference type="Proteomes" id="UP000516444"/>
    </source>
</evidence>
<dbReference type="Gene3D" id="3.90.79.10">
    <property type="entry name" value="Nucleoside Triphosphate Pyrophosphohydrolase"/>
    <property type="match status" value="1"/>
</dbReference>
<organism evidence="4 5">
    <name type="scientific">Streptomyces aurantiacus</name>
    <dbReference type="NCBI Taxonomy" id="47760"/>
    <lineage>
        <taxon>Bacteria</taxon>
        <taxon>Bacillati</taxon>
        <taxon>Actinomycetota</taxon>
        <taxon>Actinomycetes</taxon>
        <taxon>Kitasatosporales</taxon>
        <taxon>Streptomycetaceae</taxon>
        <taxon>Streptomyces</taxon>
        <taxon>Streptomyces aurantiacus group</taxon>
    </lineage>
</organism>
<dbReference type="Proteomes" id="UP000516444">
    <property type="component" value="Chromosome"/>
</dbReference>
<reference evidence="4 5" key="1">
    <citation type="journal article" date="2014" name="Int. J. Syst. Evol. Microbiol.">
        <title>Complete genome sequence of Corynebacterium casei LMG S-19264T (=DSM 44701T), isolated from a smear-ripened cheese.</title>
        <authorList>
            <consortium name="US DOE Joint Genome Institute (JGI-PGF)"/>
            <person name="Walter F."/>
            <person name="Albersmeier A."/>
            <person name="Kalinowski J."/>
            <person name="Ruckert C."/>
        </authorList>
    </citation>
    <scope>NUCLEOTIDE SEQUENCE [LARGE SCALE GENOMIC DNA]</scope>
    <source>
        <strain evidence="4 5">JCM 4677</strain>
    </source>
</reference>
<dbReference type="RefSeq" id="WP_063792740.1">
    <property type="nucleotide sequence ID" value="NZ_AP023440.1"/>
</dbReference>
<keyword evidence="2" id="KW-0378">Hydrolase</keyword>
<evidence type="ECO:0000259" key="3">
    <source>
        <dbReference type="PROSITE" id="PS51462"/>
    </source>
</evidence>
<dbReference type="InterPro" id="IPR000086">
    <property type="entry name" value="NUDIX_hydrolase_dom"/>
</dbReference>
<protein>
    <submittedName>
        <fullName evidence="4">DNA mismatch repair protein MutT</fullName>
    </submittedName>
</protein>
<dbReference type="InterPro" id="IPR015797">
    <property type="entry name" value="NUDIX_hydrolase-like_dom_sf"/>
</dbReference>
<accession>A0A7G1NQP9</accession>
<keyword evidence="5" id="KW-1185">Reference proteome</keyword>
<evidence type="ECO:0000313" key="4">
    <source>
        <dbReference type="EMBL" id="BCL25169.1"/>
    </source>
</evidence>
<dbReference type="Pfam" id="PF00293">
    <property type="entry name" value="NUDIX"/>
    <property type="match status" value="1"/>
</dbReference>
<dbReference type="PANTHER" id="PTHR43046:SF2">
    <property type="entry name" value="8-OXO-DGTP DIPHOSPHATASE-RELATED"/>
    <property type="match status" value="1"/>
</dbReference>
<dbReference type="GO" id="GO:0016787">
    <property type="term" value="F:hydrolase activity"/>
    <property type="evidence" value="ECO:0007669"/>
    <property type="project" value="UniProtKB-KW"/>
</dbReference>
<dbReference type="AlphaFoldDB" id="A0A7G1NQP9"/>
<sequence>MIDRAAKPLVVDDRGNVLAVFDRGAEGVAPTDAPMPASLVALWHGGKVLMVFDRFRQSWELPGGVIEPGETPRQAAVRELLEEADQRSDSPLRFTGYAGFVLKPAEPAERAEYAALFTGRTTSPRSFRANDEISAICWWDFHEPLPGRVQPLDAYLAALTRNQAEGHEEALHIASEQVENERQ</sequence>
<comment type="cofactor">
    <cofactor evidence="1">
        <name>Mg(2+)</name>
        <dbReference type="ChEBI" id="CHEBI:18420"/>
    </cofactor>
</comment>
<dbReference type="PROSITE" id="PS51462">
    <property type="entry name" value="NUDIX"/>
    <property type="match status" value="1"/>
</dbReference>
<name>A0A7G1NQP9_9ACTN</name>
<evidence type="ECO:0000256" key="2">
    <source>
        <dbReference type="ARBA" id="ARBA00022801"/>
    </source>
</evidence>
<dbReference type="PANTHER" id="PTHR43046">
    <property type="entry name" value="GDP-MANNOSE MANNOSYL HYDROLASE"/>
    <property type="match status" value="1"/>
</dbReference>
<proteinExistence type="predicted"/>
<dbReference type="SUPFAM" id="SSF55811">
    <property type="entry name" value="Nudix"/>
    <property type="match status" value="1"/>
</dbReference>
<dbReference type="PRINTS" id="PR00502">
    <property type="entry name" value="NUDIXFAMILY"/>
</dbReference>
<gene>
    <name evidence="4" type="ORF">GCM10017557_00280</name>
</gene>
<dbReference type="EMBL" id="AP023440">
    <property type="protein sequence ID" value="BCL25169.1"/>
    <property type="molecule type" value="Genomic_DNA"/>
</dbReference>